<dbReference type="AlphaFoldDB" id="A0A6J4JJ87"/>
<dbReference type="EMBL" id="CADCTH010000447">
    <property type="protein sequence ID" value="CAA9279893.1"/>
    <property type="molecule type" value="Genomic_DNA"/>
</dbReference>
<name>A0A6J4JJ87_9PSEU</name>
<proteinExistence type="predicted"/>
<feature type="region of interest" description="Disordered" evidence="1">
    <location>
        <begin position="184"/>
        <end position="250"/>
    </location>
</feature>
<feature type="compositionally biased region" description="Basic and acidic residues" evidence="1">
    <location>
        <begin position="128"/>
        <end position="144"/>
    </location>
</feature>
<feature type="region of interest" description="Disordered" evidence="1">
    <location>
        <begin position="1"/>
        <end position="167"/>
    </location>
</feature>
<feature type="compositionally biased region" description="Basic residues" evidence="1">
    <location>
        <begin position="219"/>
        <end position="233"/>
    </location>
</feature>
<gene>
    <name evidence="2" type="ORF">AVDCRST_MAG54-3513</name>
</gene>
<evidence type="ECO:0000313" key="2">
    <source>
        <dbReference type="EMBL" id="CAA9279893.1"/>
    </source>
</evidence>
<feature type="compositionally biased region" description="Basic and acidic residues" evidence="1">
    <location>
        <begin position="99"/>
        <end position="108"/>
    </location>
</feature>
<feature type="non-terminal residue" evidence="2">
    <location>
        <position position="1"/>
    </location>
</feature>
<feature type="non-terminal residue" evidence="2">
    <location>
        <position position="250"/>
    </location>
</feature>
<feature type="compositionally biased region" description="Basic and acidic residues" evidence="1">
    <location>
        <begin position="234"/>
        <end position="250"/>
    </location>
</feature>
<evidence type="ECO:0000256" key="1">
    <source>
        <dbReference type="SAM" id="MobiDB-lite"/>
    </source>
</evidence>
<protein>
    <submittedName>
        <fullName evidence="2">Uncharacterized protein</fullName>
    </submittedName>
</protein>
<organism evidence="2">
    <name type="scientific">uncultured Actinomycetospora sp</name>
    <dbReference type="NCBI Taxonomy" id="1135996"/>
    <lineage>
        <taxon>Bacteria</taxon>
        <taxon>Bacillati</taxon>
        <taxon>Actinomycetota</taxon>
        <taxon>Actinomycetes</taxon>
        <taxon>Pseudonocardiales</taxon>
        <taxon>Pseudonocardiaceae</taxon>
        <taxon>Actinomycetospora</taxon>
        <taxon>environmental samples</taxon>
    </lineage>
</organism>
<reference evidence="2" key="1">
    <citation type="submission" date="2020-02" db="EMBL/GenBank/DDBJ databases">
        <authorList>
            <person name="Meier V. D."/>
        </authorList>
    </citation>
    <scope>NUCLEOTIDE SEQUENCE</scope>
    <source>
        <strain evidence="2">AVDCRST_MAG54</strain>
    </source>
</reference>
<feature type="compositionally biased region" description="Basic residues" evidence="1">
    <location>
        <begin position="88"/>
        <end position="98"/>
    </location>
</feature>
<feature type="compositionally biased region" description="Basic residues" evidence="1">
    <location>
        <begin position="1"/>
        <end position="32"/>
    </location>
</feature>
<feature type="compositionally biased region" description="Basic residues" evidence="1">
    <location>
        <begin position="43"/>
        <end position="55"/>
    </location>
</feature>
<sequence>DRTHHTHRRPRPRRLRRQLRLERRHRRPHRRRDPGPGDLQPLARHRPRRRLRRQRAGADTRPGDRGGPLVRRRRDHQCWSAAGQRGRAGLRRRIRARRGRDAGGDRGGLHRQRPQLRAGAAALSHGAGRRDRDRVRHRPGEVPRRLRRRRATGGQRTHGGHSAPRVRPGIHRVHDCCGLEGTAVLGGDPDRGPCGGQRRPPTDGPACRHDHQRGGGLARRLRHQAPARDRRRPRGGEVRAGRRVGAGERL</sequence>
<accession>A0A6J4JJ87</accession>